<sequence length="175" mass="19959">MEGKSRLIHCFQPNLCPNDLLPQPSPTLGFCVKTVGIAGVNYHFYEGSYSSMWHISADIILWVVDSSDHAAISQSTEALHQWIVKVDFVSRLKSEDGLAKSLYGVPVVIVAAKQDISDSISPDDVLRELNVEKLRLKHRVYIVGTRIPDKGHRQGLWRLYELITYMEKERFFEKN</sequence>
<dbReference type="Pfam" id="PF00025">
    <property type="entry name" value="Arf"/>
    <property type="match status" value="1"/>
</dbReference>
<evidence type="ECO:0000313" key="3">
    <source>
        <dbReference type="EMBL" id="WAR21791.1"/>
    </source>
</evidence>
<evidence type="ECO:0000313" key="4">
    <source>
        <dbReference type="Proteomes" id="UP001164746"/>
    </source>
</evidence>
<keyword evidence="2" id="KW-0342">GTP-binding</keyword>
<dbReference type="SUPFAM" id="SSF52540">
    <property type="entry name" value="P-loop containing nucleoside triphosphate hydrolases"/>
    <property type="match status" value="1"/>
</dbReference>
<evidence type="ECO:0000256" key="2">
    <source>
        <dbReference type="ARBA" id="ARBA00023134"/>
    </source>
</evidence>
<organism evidence="3 4">
    <name type="scientific">Mya arenaria</name>
    <name type="common">Soft-shell clam</name>
    <dbReference type="NCBI Taxonomy" id="6604"/>
    <lineage>
        <taxon>Eukaryota</taxon>
        <taxon>Metazoa</taxon>
        <taxon>Spiralia</taxon>
        <taxon>Lophotrochozoa</taxon>
        <taxon>Mollusca</taxon>
        <taxon>Bivalvia</taxon>
        <taxon>Autobranchia</taxon>
        <taxon>Heteroconchia</taxon>
        <taxon>Euheterodonta</taxon>
        <taxon>Imparidentia</taxon>
        <taxon>Neoheterodontei</taxon>
        <taxon>Myida</taxon>
        <taxon>Myoidea</taxon>
        <taxon>Myidae</taxon>
        <taxon>Mya</taxon>
    </lineage>
</organism>
<gene>
    <name evidence="3" type="ORF">MAR_015765</name>
</gene>
<dbReference type="InterPro" id="IPR006689">
    <property type="entry name" value="Small_GTPase_ARF/SAR"/>
</dbReference>
<dbReference type="EMBL" id="CP111023">
    <property type="protein sequence ID" value="WAR21791.1"/>
    <property type="molecule type" value="Genomic_DNA"/>
</dbReference>
<dbReference type="InterPro" id="IPR027417">
    <property type="entry name" value="P-loop_NTPase"/>
</dbReference>
<keyword evidence="4" id="KW-1185">Reference proteome</keyword>
<accession>A0ABY7FRE4</accession>
<name>A0ABY7FRE4_MYAAR</name>
<dbReference type="Proteomes" id="UP001164746">
    <property type="component" value="Chromosome 12"/>
</dbReference>
<protein>
    <submittedName>
        <fullName evidence="3">Uncharacterized protein</fullName>
    </submittedName>
</protein>
<evidence type="ECO:0000256" key="1">
    <source>
        <dbReference type="ARBA" id="ARBA00022741"/>
    </source>
</evidence>
<dbReference type="Gene3D" id="3.40.50.300">
    <property type="entry name" value="P-loop containing nucleotide triphosphate hydrolases"/>
    <property type="match status" value="1"/>
</dbReference>
<proteinExistence type="predicted"/>
<reference evidence="3" key="1">
    <citation type="submission" date="2022-11" db="EMBL/GenBank/DDBJ databases">
        <title>Centuries of genome instability and evolution in soft-shell clam transmissible cancer (bioRxiv).</title>
        <authorList>
            <person name="Hart S.F.M."/>
            <person name="Yonemitsu M.A."/>
            <person name="Giersch R.M."/>
            <person name="Beal B.F."/>
            <person name="Arriagada G."/>
            <person name="Davis B.W."/>
            <person name="Ostrander E.A."/>
            <person name="Goff S.P."/>
            <person name="Metzger M.J."/>
        </authorList>
    </citation>
    <scope>NUCLEOTIDE SEQUENCE</scope>
    <source>
        <strain evidence="3">MELC-2E11</strain>
        <tissue evidence="3">Siphon/mantle</tissue>
    </source>
</reference>
<keyword evidence="1" id="KW-0547">Nucleotide-binding</keyword>